<organism evidence="1 2">
    <name type="scientific">Amblyomma americanum</name>
    <name type="common">Lone star tick</name>
    <dbReference type="NCBI Taxonomy" id="6943"/>
    <lineage>
        <taxon>Eukaryota</taxon>
        <taxon>Metazoa</taxon>
        <taxon>Ecdysozoa</taxon>
        <taxon>Arthropoda</taxon>
        <taxon>Chelicerata</taxon>
        <taxon>Arachnida</taxon>
        <taxon>Acari</taxon>
        <taxon>Parasitiformes</taxon>
        <taxon>Ixodida</taxon>
        <taxon>Ixodoidea</taxon>
        <taxon>Ixodidae</taxon>
        <taxon>Amblyomminae</taxon>
        <taxon>Amblyomma</taxon>
    </lineage>
</organism>
<keyword evidence="2" id="KW-1185">Reference proteome</keyword>
<accession>A0AAQ4FAM0</accession>
<protein>
    <submittedName>
        <fullName evidence="1">Uncharacterized protein</fullName>
    </submittedName>
</protein>
<dbReference type="AlphaFoldDB" id="A0AAQ4FAM0"/>
<comment type="caution">
    <text evidence="1">The sequence shown here is derived from an EMBL/GenBank/DDBJ whole genome shotgun (WGS) entry which is preliminary data.</text>
</comment>
<name>A0AAQ4FAM0_AMBAM</name>
<dbReference type="Proteomes" id="UP001321473">
    <property type="component" value="Unassembled WGS sequence"/>
</dbReference>
<reference evidence="1 2" key="1">
    <citation type="journal article" date="2023" name="Arcadia Sci">
        <title>De novo assembly of a long-read Amblyomma americanum tick genome.</title>
        <authorList>
            <person name="Chou S."/>
            <person name="Poskanzer K.E."/>
            <person name="Rollins M."/>
            <person name="Thuy-Boun P.S."/>
        </authorList>
    </citation>
    <scope>NUCLEOTIDE SEQUENCE [LARGE SCALE GENOMIC DNA]</scope>
    <source>
        <strain evidence="1">F_SG_1</strain>
        <tissue evidence="1">Salivary glands</tissue>
    </source>
</reference>
<evidence type="ECO:0000313" key="1">
    <source>
        <dbReference type="EMBL" id="KAK8783851.1"/>
    </source>
</evidence>
<dbReference type="EMBL" id="JARKHS020005110">
    <property type="protein sequence ID" value="KAK8783851.1"/>
    <property type="molecule type" value="Genomic_DNA"/>
</dbReference>
<sequence length="96" mass="11110">MSVRLPQGPNMEYDHNRVLTWLQDWMSVSTNEEEDLGPPVNHYATISSLGHRSTRSAPWEYVDPDYVVSAPSHWLSNSPFSQDVAPSWEWRKFVCC</sequence>
<gene>
    <name evidence="1" type="ORF">V5799_009785</name>
</gene>
<evidence type="ECO:0000313" key="2">
    <source>
        <dbReference type="Proteomes" id="UP001321473"/>
    </source>
</evidence>
<proteinExistence type="predicted"/>